<keyword evidence="3" id="KW-1185">Reference proteome</keyword>
<sequence>MPSRPVSGWTGGNGFRTKRTRQRLAMVIVSCSVPTTPGQIPRQSSRPFRSCRAHQLPRRPAGNKVQEDGREAAE</sequence>
<organism evidence="2 3">
    <name type="scientific">Strongylus vulgaris</name>
    <name type="common">Blood worm</name>
    <dbReference type="NCBI Taxonomy" id="40348"/>
    <lineage>
        <taxon>Eukaryota</taxon>
        <taxon>Metazoa</taxon>
        <taxon>Ecdysozoa</taxon>
        <taxon>Nematoda</taxon>
        <taxon>Chromadorea</taxon>
        <taxon>Rhabditida</taxon>
        <taxon>Rhabditina</taxon>
        <taxon>Rhabditomorpha</taxon>
        <taxon>Strongyloidea</taxon>
        <taxon>Strongylidae</taxon>
        <taxon>Strongylus</taxon>
    </lineage>
</organism>
<evidence type="ECO:0000313" key="3">
    <source>
        <dbReference type="Proteomes" id="UP000270094"/>
    </source>
</evidence>
<accession>A0A3P7IYV6</accession>
<gene>
    <name evidence="2" type="ORF">SVUK_LOCUS8151</name>
</gene>
<dbReference type="Proteomes" id="UP000270094">
    <property type="component" value="Unassembled WGS sequence"/>
</dbReference>
<feature type="compositionally biased region" description="Polar residues" evidence="1">
    <location>
        <begin position="35"/>
        <end position="47"/>
    </location>
</feature>
<reference evidence="2 3" key="1">
    <citation type="submission" date="2018-11" db="EMBL/GenBank/DDBJ databases">
        <authorList>
            <consortium name="Pathogen Informatics"/>
        </authorList>
    </citation>
    <scope>NUCLEOTIDE SEQUENCE [LARGE SCALE GENOMIC DNA]</scope>
</reference>
<name>A0A3P7IYV6_STRVU</name>
<protein>
    <submittedName>
        <fullName evidence="2">Uncharacterized protein</fullName>
    </submittedName>
</protein>
<feature type="region of interest" description="Disordered" evidence="1">
    <location>
        <begin position="35"/>
        <end position="74"/>
    </location>
</feature>
<feature type="region of interest" description="Disordered" evidence="1">
    <location>
        <begin position="1"/>
        <end position="20"/>
    </location>
</feature>
<evidence type="ECO:0000313" key="2">
    <source>
        <dbReference type="EMBL" id="VDM73153.1"/>
    </source>
</evidence>
<feature type="compositionally biased region" description="Basic and acidic residues" evidence="1">
    <location>
        <begin position="65"/>
        <end position="74"/>
    </location>
</feature>
<dbReference type="EMBL" id="UYYB01029143">
    <property type="protein sequence ID" value="VDM73153.1"/>
    <property type="molecule type" value="Genomic_DNA"/>
</dbReference>
<evidence type="ECO:0000256" key="1">
    <source>
        <dbReference type="SAM" id="MobiDB-lite"/>
    </source>
</evidence>
<proteinExistence type="predicted"/>
<dbReference type="AlphaFoldDB" id="A0A3P7IYV6"/>